<dbReference type="KEGG" id="smag:AN936_14955"/>
<proteinExistence type="predicted"/>
<dbReference type="PATRIC" id="fig|33050.5.peg.3102"/>
<organism evidence="1 2">
    <name type="scientific">Sphingopyxis macrogoltabida</name>
    <name type="common">Sphingomonas macrogoltabidus</name>
    <dbReference type="NCBI Taxonomy" id="33050"/>
    <lineage>
        <taxon>Bacteria</taxon>
        <taxon>Pseudomonadati</taxon>
        <taxon>Pseudomonadota</taxon>
        <taxon>Alphaproteobacteria</taxon>
        <taxon>Sphingomonadales</taxon>
        <taxon>Sphingomonadaceae</taxon>
        <taxon>Sphingopyxis</taxon>
    </lineage>
</organism>
<dbReference type="Proteomes" id="UP000058074">
    <property type="component" value="Chromosome"/>
</dbReference>
<dbReference type="OrthoDB" id="7589481at2"/>
<evidence type="ECO:0000313" key="1">
    <source>
        <dbReference type="EMBL" id="ALH81602.1"/>
    </source>
</evidence>
<gene>
    <name evidence="1" type="ORF">AN936_14955</name>
</gene>
<name>A0A0N9UDZ3_SPHMC</name>
<accession>A0A0N9UDZ3</accession>
<sequence length="186" mass="20398">MSFDYFIAVQRNSWPTGEAVQTALGKLGYPLRLVDAPSTPFAVENFRDGLPVIFEGRKVILEADTEEAQDADDSESLFGYIAECAAPNFSIVNGDRFLTLTFRADADQIRAGLYLAAAMIKSFGGYGFENQFETHGSLGFADQLLAEASDAPAFEREEPRPPESISAIVQPEKSRGFFSAFFGKKD</sequence>
<protein>
    <submittedName>
        <fullName evidence="1">Uncharacterized protein</fullName>
    </submittedName>
</protein>
<dbReference type="AlphaFoldDB" id="A0A0N9UDZ3"/>
<evidence type="ECO:0000313" key="2">
    <source>
        <dbReference type="Proteomes" id="UP000058074"/>
    </source>
</evidence>
<dbReference type="RefSeq" id="WP_149037679.1">
    <property type="nucleotide sequence ID" value="NZ_CP012700.1"/>
</dbReference>
<dbReference type="EMBL" id="CP012700">
    <property type="protein sequence ID" value="ALH81602.1"/>
    <property type="molecule type" value="Genomic_DNA"/>
</dbReference>
<reference evidence="1 2" key="1">
    <citation type="journal article" date="2015" name="Genome Announc.">
        <title>Complete Genome Sequence of Polypropylene Glycol- and Polyethylene Glycol-Degrading Sphingopyxis macrogoltabida Strain EY-1.</title>
        <authorList>
            <person name="Ohtsubo Y."/>
            <person name="Nagata Y."/>
            <person name="Numata M."/>
            <person name="Tsuchikane K."/>
            <person name="Hosoyama A."/>
            <person name="Yamazoe A."/>
            <person name="Tsuda M."/>
            <person name="Fujita N."/>
            <person name="Kawai F."/>
        </authorList>
    </citation>
    <scope>NUCLEOTIDE SEQUENCE [LARGE SCALE GENOMIC DNA]</scope>
    <source>
        <strain evidence="1 2">EY-1</strain>
    </source>
</reference>